<dbReference type="NCBIfam" id="NF008453">
    <property type="entry name" value="PRK11308.1"/>
    <property type="match status" value="2"/>
</dbReference>
<dbReference type="PANTHER" id="PTHR43776:SF8">
    <property type="entry name" value="ABC TRANSPORTER, ATP-BINDING PROTEIN"/>
    <property type="match status" value="1"/>
</dbReference>
<dbReference type="InterPro" id="IPR017871">
    <property type="entry name" value="ABC_transporter-like_CS"/>
</dbReference>
<feature type="compositionally biased region" description="Basic and acidic residues" evidence="4">
    <location>
        <begin position="553"/>
        <end position="570"/>
    </location>
</feature>
<keyword evidence="7" id="KW-1185">Reference proteome</keyword>
<sequence>MIPASPSTGRHDDGGPAPLLTVRDLDVSYRTRGAVADIVQGVSFDVMPGEVVALVGESGSGKSTIAQTLIGMLSRNGTARAGTLEFDGQDLLNRTEREWRRLRGDRIGWVPQDPMSSLNPVIRIGAQVAEPLMIHRGLSKAAAQEAAVGLLEGAGLTDPAARSRQYQHQLSGGMRQRVLIAMATACGPQLLIADEPTSALDVTVQQHILDQLSGFVQAQGMAMLLVTHDLGVASDRADRLLVMNRGRIVEQGPTADVLNRPQDPYTRRLLAALPGSRPFRSAQVPREEGTERPAPPLLEARAIRKEFALPGSARQSMVALDEVSLTIARGRTLGVVGESGSGKSTLARIALRLEQQDRGEILFDGEDISGLKGERLRQVRRRMQVVYQNPFTSLSPRMTVREIVEEPLRAFGVGSRAERRSRAEGMIDRVALPSGVLTRRPRELSGGQRQRVAIARALILEPDLLVCDEPTSALDVSVQSQILLLLDELQGALGLGIMFISHDLAVVKDIAHDVMVLRRGVMVESGAVERVFLRPEEDYTRELLAAAPGTIAIREESGQPDTERSEGTRP</sequence>
<dbReference type="Pfam" id="PF08352">
    <property type="entry name" value="oligo_HPY"/>
    <property type="match status" value="1"/>
</dbReference>
<dbReference type="InterPro" id="IPR027417">
    <property type="entry name" value="P-loop_NTPase"/>
</dbReference>
<feature type="domain" description="ABC transporter" evidence="5">
    <location>
        <begin position="298"/>
        <end position="544"/>
    </location>
</feature>
<organism evidence="6 7">
    <name type="scientific">Microbacterium resistens</name>
    <dbReference type="NCBI Taxonomy" id="156977"/>
    <lineage>
        <taxon>Bacteria</taxon>
        <taxon>Bacillati</taxon>
        <taxon>Actinomycetota</taxon>
        <taxon>Actinomycetes</taxon>
        <taxon>Micrococcales</taxon>
        <taxon>Microbacteriaceae</taxon>
        <taxon>Microbacterium</taxon>
    </lineage>
</organism>
<comment type="caution">
    <text evidence="6">The sequence shown here is derived from an EMBL/GenBank/DDBJ whole genome shotgun (WGS) entry which is preliminary data.</text>
</comment>
<dbReference type="InterPro" id="IPR003593">
    <property type="entry name" value="AAA+_ATPase"/>
</dbReference>
<dbReference type="SMART" id="SM00382">
    <property type="entry name" value="AAA"/>
    <property type="match status" value="2"/>
</dbReference>
<protein>
    <submittedName>
        <fullName evidence="6">Peptide/nickel transport system ATP-binding protein</fullName>
    </submittedName>
</protein>
<keyword evidence="3 6" id="KW-0067">ATP-binding</keyword>
<evidence type="ECO:0000256" key="2">
    <source>
        <dbReference type="ARBA" id="ARBA00022741"/>
    </source>
</evidence>
<keyword evidence="1" id="KW-0813">Transport</keyword>
<dbReference type="PROSITE" id="PS50893">
    <property type="entry name" value="ABC_TRANSPORTER_2"/>
    <property type="match status" value="2"/>
</dbReference>
<name>A0ABU1SFH3_9MICO</name>
<evidence type="ECO:0000256" key="3">
    <source>
        <dbReference type="ARBA" id="ARBA00022840"/>
    </source>
</evidence>
<dbReference type="Proteomes" id="UP001259347">
    <property type="component" value="Unassembled WGS sequence"/>
</dbReference>
<gene>
    <name evidence="6" type="ORF">J2Y69_002979</name>
</gene>
<keyword evidence="2" id="KW-0547">Nucleotide-binding</keyword>
<dbReference type="RefSeq" id="WP_310022103.1">
    <property type="nucleotide sequence ID" value="NZ_JAVDUM010000014.1"/>
</dbReference>
<dbReference type="GO" id="GO:0005524">
    <property type="term" value="F:ATP binding"/>
    <property type="evidence" value="ECO:0007669"/>
    <property type="project" value="UniProtKB-KW"/>
</dbReference>
<dbReference type="PANTHER" id="PTHR43776">
    <property type="entry name" value="TRANSPORT ATP-BINDING PROTEIN"/>
    <property type="match status" value="1"/>
</dbReference>
<dbReference type="Pfam" id="PF00005">
    <property type="entry name" value="ABC_tran"/>
    <property type="match status" value="2"/>
</dbReference>
<evidence type="ECO:0000313" key="6">
    <source>
        <dbReference type="EMBL" id="MDR6868363.1"/>
    </source>
</evidence>
<dbReference type="Gene3D" id="3.40.50.300">
    <property type="entry name" value="P-loop containing nucleotide triphosphate hydrolases"/>
    <property type="match status" value="2"/>
</dbReference>
<evidence type="ECO:0000313" key="7">
    <source>
        <dbReference type="Proteomes" id="UP001259347"/>
    </source>
</evidence>
<evidence type="ECO:0000256" key="4">
    <source>
        <dbReference type="SAM" id="MobiDB-lite"/>
    </source>
</evidence>
<feature type="region of interest" description="Disordered" evidence="4">
    <location>
        <begin position="550"/>
        <end position="570"/>
    </location>
</feature>
<evidence type="ECO:0000259" key="5">
    <source>
        <dbReference type="PROSITE" id="PS50893"/>
    </source>
</evidence>
<dbReference type="PROSITE" id="PS00211">
    <property type="entry name" value="ABC_TRANSPORTER_1"/>
    <property type="match status" value="2"/>
</dbReference>
<feature type="domain" description="ABC transporter" evidence="5">
    <location>
        <begin position="22"/>
        <end position="270"/>
    </location>
</feature>
<evidence type="ECO:0000256" key="1">
    <source>
        <dbReference type="ARBA" id="ARBA00022448"/>
    </source>
</evidence>
<dbReference type="InterPro" id="IPR003439">
    <property type="entry name" value="ABC_transporter-like_ATP-bd"/>
</dbReference>
<reference evidence="6 7" key="1">
    <citation type="submission" date="2023-07" db="EMBL/GenBank/DDBJ databases">
        <title>Sorghum-associated microbial communities from plants grown in Nebraska, USA.</title>
        <authorList>
            <person name="Schachtman D."/>
        </authorList>
    </citation>
    <scope>NUCLEOTIDE SEQUENCE [LARGE SCALE GENOMIC DNA]</scope>
    <source>
        <strain evidence="6 7">2980</strain>
    </source>
</reference>
<dbReference type="NCBIfam" id="NF007739">
    <property type="entry name" value="PRK10419.1"/>
    <property type="match status" value="2"/>
</dbReference>
<accession>A0ABU1SFH3</accession>
<dbReference type="InterPro" id="IPR013563">
    <property type="entry name" value="Oligopep_ABC_C"/>
</dbReference>
<proteinExistence type="predicted"/>
<dbReference type="SUPFAM" id="SSF52540">
    <property type="entry name" value="P-loop containing nucleoside triphosphate hydrolases"/>
    <property type="match status" value="2"/>
</dbReference>
<dbReference type="EMBL" id="JAVDUM010000014">
    <property type="protein sequence ID" value="MDR6868363.1"/>
    <property type="molecule type" value="Genomic_DNA"/>
</dbReference>
<dbReference type="InterPro" id="IPR050319">
    <property type="entry name" value="ABC_transp_ATP-bind"/>
</dbReference>
<dbReference type="CDD" id="cd03257">
    <property type="entry name" value="ABC_NikE_OppD_transporters"/>
    <property type="match status" value="2"/>
</dbReference>